<dbReference type="RefSeq" id="WP_014111300.1">
    <property type="nucleotide sequence ID" value="NC_016043.1"/>
</dbReference>
<dbReference type="CDD" id="cd02440">
    <property type="entry name" value="AdoMet_MTases"/>
    <property type="match status" value="1"/>
</dbReference>
<dbReference type="Pfam" id="PF02926">
    <property type="entry name" value="THUMP"/>
    <property type="match status" value="1"/>
</dbReference>
<dbReference type="Pfam" id="PF01170">
    <property type="entry name" value="UPF0020"/>
    <property type="match status" value="1"/>
</dbReference>
<dbReference type="PROSITE" id="PS51165">
    <property type="entry name" value="THUMP"/>
    <property type="match status" value="1"/>
</dbReference>
<dbReference type="GO" id="GO:0008990">
    <property type="term" value="F:rRNA (guanine-N2-)-methyltransferase activity"/>
    <property type="evidence" value="ECO:0007669"/>
    <property type="project" value="TreeGrafter"/>
</dbReference>
<dbReference type="InterPro" id="IPR004114">
    <property type="entry name" value="THUMP_dom"/>
</dbReference>
<dbReference type="HOGENOM" id="CLU_032119_3_0_4"/>
<dbReference type="STRING" id="1008459.TASI_0629"/>
<sequence>MEKDSKTLSLKKTSKKSTLSKDSESKTVRSGARARKVAQRALNAPKTKIIPKITSDYTTEMFSVFAPCPIGLEGVLLDELKSLGLRDVEIGKSGCSFKADWSGIMMANLSVRIASRILVQVAHEKIETENDIYELAYKVPWERWFGPEHTLRVDTTGMKTAFTSLQFCNLRAKDGIVDRLRDKEGSRPSIDTVRPSAKVHLFLDSASATFYLDTSGESLFKRGWRLDKGLAPIRENLAAGLLALTGWSPEKPLYDPFCGSGTILIEAAWIAKNIPPGLFHPLGFERFRNHPVKQWRQMKAEAKENLKASEPLHIYGTDIDTFALKAARANILRAGLESDEIMLKNINALECTPPSEPGVILCNPPYGERLDSEDTPFWREWSSVLKKQFTGWDINIITSDRDLPSKLRLKPRRKTPVFNGNLECRLFNFEMVEESYRND</sequence>
<keyword evidence="7" id="KW-1185">Reference proteome</keyword>
<protein>
    <submittedName>
        <fullName evidence="6">Methyltransferase</fullName>
    </submittedName>
</protein>
<dbReference type="GO" id="GO:0003723">
    <property type="term" value="F:RNA binding"/>
    <property type="evidence" value="ECO:0007669"/>
    <property type="project" value="UniProtKB-UniRule"/>
</dbReference>
<name>G4QAU3_TAYAM</name>
<dbReference type="Gene3D" id="3.40.50.150">
    <property type="entry name" value="Vaccinia Virus protein VP39"/>
    <property type="match status" value="1"/>
</dbReference>
<dbReference type="InterPro" id="IPR000241">
    <property type="entry name" value="RlmKL-like_Mtase"/>
</dbReference>
<accession>G4QAU3</accession>
<dbReference type="InterPro" id="IPR053943">
    <property type="entry name" value="RlmKL-like_Mtase_CS"/>
</dbReference>
<dbReference type="Gene3D" id="3.30.2130.30">
    <property type="match status" value="1"/>
</dbReference>
<evidence type="ECO:0000256" key="4">
    <source>
        <dbReference type="SAM" id="MobiDB-lite"/>
    </source>
</evidence>
<evidence type="ECO:0000256" key="2">
    <source>
        <dbReference type="ARBA" id="ARBA00022679"/>
    </source>
</evidence>
<dbReference type="InterPro" id="IPR002052">
    <property type="entry name" value="DNA_methylase_N6_adenine_CS"/>
</dbReference>
<dbReference type="CDD" id="cd11715">
    <property type="entry name" value="THUMP_AdoMetMT"/>
    <property type="match status" value="1"/>
</dbReference>
<keyword evidence="3" id="KW-0694">RNA-binding</keyword>
<evidence type="ECO:0000256" key="3">
    <source>
        <dbReference type="PROSITE-ProRule" id="PRU00529"/>
    </source>
</evidence>
<dbReference type="InterPro" id="IPR029063">
    <property type="entry name" value="SAM-dependent_MTases_sf"/>
</dbReference>
<dbReference type="PANTHER" id="PTHR47313">
    <property type="entry name" value="RIBOSOMAL RNA LARGE SUBUNIT METHYLTRANSFERASE K/L"/>
    <property type="match status" value="1"/>
</dbReference>
<evidence type="ECO:0000256" key="1">
    <source>
        <dbReference type="ARBA" id="ARBA00022603"/>
    </source>
</evidence>
<evidence type="ECO:0000313" key="7">
    <source>
        <dbReference type="Proteomes" id="UP000009284"/>
    </source>
</evidence>
<dbReference type="InterPro" id="IPR054170">
    <property type="entry name" value="RlmL_1st"/>
</dbReference>
<reference evidence="6 7" key="2">
    <citation type="journal article" date="2012" name="PLoS ONE">
        <title>Genomic characterization of the taylorella genus.</title>
        <authorList>
            <person name="Hebert L."/>
            <person name="Moumen B."/>
            <person name="Pons N."/>
            <person name="Duquesne F."/>
            <person name="Breuil M.F."/>
            <person name="Goux D."/>
            <person name="Batto J.M."/>
            <person name="Laugier C."/>
            <person name="Renault P."/>
            <person name="Petry S."/>
        </authorList>
    </citation>
    <scope>NUCLEOTIDE SEQUENCE [LARGE SCALE GENOMIC DNA]</scope>
    <source>
        <strain evidence="6 7">MCE3</strain>
    </source>
</reference>
<dbReference type="Proteomes" id="UP000009284">
    <property type="component" value="Chromosome"/>
</dbReference>
<dbReference type="OrthoDB" id="9809404at2"/>
<dbReference type="SMART" id="SM00981">
    <property type="entry name" value="THUMP"/>
    <property type="match status" value="1"/>
</dbReference>
<feature type="region of interest" description="Disordered" evidence="4">
    <location>
        <begin position="1"/>
        <end position="34"/>
    </location>
</feature>
<evidence type="ECO:0000259" key="5">
    <source>
        <dbReference type="PROSITE" id="PS51165"/>
    </source>
</evidence>
<dbReference type="EMBL" id="CP003059">
    <property type="protein sequence ID" value="AEP36403.1"/>
    <property type="molecule type" value="Genomic_DNA"/>
</dbReference>
<dbReference type="PROSITE" id="PS01261">
    <property type="entry name" value="UPF0020"/>
    <property type="match status" value="1"/>
</dbReference>
<dbReference type="PROSITE" id="PS00092">
    <property type="entry name" value="N6_MTASE"/>
    <property type="match status" value="1"/>
</dbReference>
<dbReference type="eggNOG" id="COG0116">
    <property type="taxonomic scope" value="Bacteria"/>
</dbReference>
<keyword evidence="2 6" id="KW-0808">Transferase</keyword>
<dbReference type="SUPFAM" id="SSF53335">
    <property type="entry name" value="S-adenosyl-L-methionine-dependent methyltransferases"/>
    <property type="match status" value="1"/>
</dbReference>
<dbReference type="AlphaFoldDB" id="G4QAU3"/>
<gene>
    <name evidence="6" type="ordered locus">TASI_0629</name>
</gene>
<keyword evidence="1 6" id="KW-0489">Methyltransferase</keyword>
<evidence type="ECO:0000313" key="6">
    <source>
        <dbReference type="EMBL" id="AEP36403.1"/>
    </source>
</evidence>
<dbReference type="Pfam" id="PF22020">
    <property type="entry name" value="RlmL_1st"/>
    <property type="match status" value="1"/>
</dbReference>
<dbReference type="PANTHER" id="PTHR47313:SF1">
    <property type="entry name" value="RIBOSOMAL RNA LARGE SUBUNIT METHYLTRANSFERASE K_L"/>
    <property type="match status" value="1"/>
</dbReference>
<organism evidence="6 7">
    <name type="scientific">Taylorella asinigenitalis (strain MCE3)</name>
    <dbReference type="NCBI Taxonomy" id="1008459"/>
    <lineage>
        <taxon>Bacteria</taxon>
        <taxon>Pseudomonadati</taxon>
        <taxon>Pseudomonadota</taxon>
        <taxon>Betaproteobacteria</taxon>
        <taxon>Burkholderiales</taxon>
        <taxon>Alcaligenaceae</taxon>
        <taxon>Taylorella</taxon>
    </lineage>
</organism>
<dbReference type="GO" id="GO:0070043">
    <property type="term" value="F:rRNA (guanine-N7-)-methyltransferase activity"/>
    <property type="evidence" value="ECO:0007669"/>
    <property type="project" value="TreeGrafter"/>
</dbReference>
<reference key="1">
    <citation type="submission" date="2011-09" db="EMBL/GenBank/DDBJ databases">
        <title>Genomic characterization of the Taylorella genus.</title>
        <authorList>
            <person name="Hebert L."/>
            <person name="Moumen B."/>
            <person name="Pons N."/>
            <person name="Duquesne F."/>
            <person name="Breuil M.-F."/>
            <person name="Goux D."/>
            <person name="Batto J.-M."/>
            <person name="Renault P."/>
            <person name="Laugier C."/>
            <person name="Petry S."/>
        </authorList>
    </citation>
    <scope>NUCLEOTIDE SEQUENCE</scope>
    <source>
        <strain>MCE3</strain>
    </source>
</reference>
<feature type="domain" description="THUMP" evidence="5">
    <location>
        <begin position="103"/>
        <end position="214"/>
    </location>
</feature>
<dbReference type="KEGG" id="tas:TASI_0629"/>
<proteinExistence type="predicted"/>